<feature type="transmembrane region" description="Helical" evidence="4">
    <location>
        <begin position="12"/>
        <end position="30"/>
    </location>
</feature>
<dbReference type="Pfam" id="PF07690">
    <property type="entry name" value="MFS_1"/>
    <property type="match status" value="1"/>
</dbReference>
<feature type="domain" description="Major facilitator superfamily (MFS) profile" evidence="5">
    <location>
        <begin position="16"/>
        <end position="404"/>
    </location>
</feature>
<reference evidence="6 7" key="1">
    <citation type="submission" date="2020-03" db="EMBL/GenBank/DDBJ databases">
        <authorList>
            <person name="Wang L."/>
            <person name="He N."/>
            <person name="Li Y."/>
            <person name="Fang Y."/>
            <person name="Zhang F."/>
        </authorList>
    </citation>
    <scope>NUCLEOTIDE SEQUENCE [LARGE SCALE GENOMIC DNA]</scope>
    <source>
        <strain evidence="6 7">36D10-4-7</strain>
    </source>
</reference>
<dbReference type="PROSITE" id="PS50850">
    <property type="entry name" value="MFS"/>
    <property type="match status" value="1"/>
</dbReference>
<feature type="transmembrane region" description="Helical" evidence="4">
    <location>
        <begin position="261"/>
        <end position="283"/>
    </location>
</feature>
<feature type="transmembrane region" description="Helical" evidence="4">
    <location>
        <begin position="313"/>
        <end position="329"/>
    </location>
</feature>
<dbReference type="Gene3D" id="1.20.1250.20">
    <property type="entry name" value="MFS general substrate transporter like domains"/>
    <property type="match status" value="2"/>
</dbReference>
<name>A0ABX1CS74_9SPHN</name>
<dbReference type="InterPro" id="IPR020846">
    <property type="entry name" value="MFS_dom"/>
</dbReference>
<feature type="transmembrane region" description="Helical" evidence="4">
    <location>
        <begin position="138"/>
        <end position="164"/>
    </location>
</feature>
<keyword evidence="7" id="KW-1185">Reference proteome</keyword>
<feature type="transmembrane region" description="Helical" evidence="4">
    <location>
        <begin position="381"/>
        <end position="400"/>
    </location>
</feature>
<evidence type="ECO:0000256" key="1">
    <source>
        <dbReference type="ARBA" id="ARBA00022692"/>
    </source>
</evidence>
<evidence type="ECO:0000313" key="6">
    <source>
        <dbReference type="EMBL" id="NJR79150.1"/>
    </source>
</evidence>
<feature type="transmembrane region" description="Helical" evidence="4">
    <location>
        <begin position="76"/>
        <end position="96"/>
    </location>
</feature>
<sequence>MESETRTEWRRGWPLVLAAVLGIGFGPGLFQNLSSLFLDGTTSEFGWSRGEVATAAAIGLLGGLVAPFVGRLADRVGIRPIIVGAMLLLGGAYVALSRQSGSLVEYQILVALLAFSVPGTSSVVYGKLIGACFVRHRGLALALATSGLSITTLAMPPLVGAVIAAQGWRAGFLVLAAATALLALPAILFLIRHVPATPTARAPDDAAAAAPVEGVTGRDARRDPRFWLLSLGVALVNLASVGLVTQLVPLGVERGLTAAQAALLLTGYALSQVVGRLTIGVLIDRMAPQGVAAAVALVSAAGFAGLLVPAPGFALAMGMVFLAGLMNGADNDLLPYLTARLFGLRAYGEIYGSILPIALAGTAAGIVAFGRLHDRFGHYDAALGVSVVALVLSGLCFFLLREKPLPRAQAAAHDA</sequence>
<dbReference type="InterPro" id="IPR036259">
    <property type="entry name" value="MFS_trans_sf"/>
</dbReference>
<evidence type="ECO:0000313" key="7">
    <source>
        <dbReference type="Proteomes" id="UP000732399"/>
    </source>
</evidence>
<accession>A0ABX1CS74</accession>
<protein>
    <submittedName>
        <fullName evidence="6">MFS transporter</fullName>
    </submittedName>
</protein>
<organism evidence="6 7">
    <name type="scientific">Sphingomonas corticis</name>
    <dbReference type="NCBI Taxonomy" id="2722791"/>
    <lineage>
        <taxon>Bacteria</taxon>
        <taxon>Pseudomonadati</taxon>
        <taxon>Pseudomonadota</taxon>
        <taxon>Alphaproteobacteria</taxon>
        <taxon>Sphingomonadales</taxon>
        <taxon>Sphingomonadaceae</taxon>
        <taxon>Sphingomonas</taxon>
    </lineage>
</organism>
<feature type="transmembrane region" description="Helical" evidence="4">
    <location>
        <begin position="290"/>
        <end position="307"/>
    </location>
</feature>
<feature type="transmembrane region" description="Helical" evidence="4">
    <location>
        <begin position="170"/>
        <end position="191"/>
    </location>
</feature>
<evidence type="ECO:0000256" key="3">
    <source>
        <dbReference type="ARBA" id="ARBA00023136"/>
    </source>
</evidence>
<keyword evidence="2 4" id="KW-1133">Transmembrane helix</keyword>
<dbReference type="InterPro" id="IPR011701">
    <property type="entry name" value="MFS"/>
</dbReference>
<feature type="transmembrane region" description="Helical" evidence="4">
    <location>
        <begin position="350"/>
        <end position="369"/>
    </location>
</feature>
<evidence type="ECO:0000256" key="2">
    <source>
        <dbReference type="ARBA" id="ARBA00022989"/>
    </source>
</evidence>
<feature type="transmembrane region" description="Helical" evidence="4">
    <location>
        <begin position="108"/>
        <end position="126"/>
    </location>
</feature>
<proteinExistence type="predicted"/>
<feature type="transmembrane region" description="Helical" evidence="4">
    <location>
        <begin position="226"/>
        <end position="249"/>
    </location>
</feature>
<gene>
    <name evidence="6" type="ORF">HBH26_11195</name>
</gene>
<dbReference type="RefSeq" id="WP_168134690.1">
    <property type="nucleotide sequence ID" value="NZ_JAAVJH010000006.1"/>
</dbReference>
<evidence type="ECO:0000259" key="5">
    <source>
        <dbReference type="PROSITE" id="PS50850"/>
    </source>
</evidence>
<dbReference type="PANTHER" id="PTHR11360">
    <property type="entry name" value="MONOCARBOXYLATE TRANSPORTER"/>
    <property type="match status" value="1"/>
</dbReference>
<dbReference type="Proteomes" id="UP000732399">
    <property type="component" value="Unassembled WGS sequence"/>
</dbReference>
<dbReference type="PANTHER" id="PTHR11360:SF284">
    <property type="entry name" value="EG:103B4.3 PROTEIN-RELATED"/>
    <property type="match status" value="1"/>
</dbReference>
<dbReference type="SUPFAM" id="SSF103473">
    <property type="entry name" value="MFS general substrate transporter"/>
    <property type="match status" value="1"/>
</dbReference>
<keyword evidence="1 4" id="KW-0812">Transmembrane</keyword>
<dbReference type="InterPro" id="IPR050327">
    <property type="entry name" value="Proton-linked_MCT"/>
</dbReference>
<evidence type="ECO:0000256" key="4">
    <source>
        <dbReference type="SAM" id="Phobius"/>
    </source>
</evidence>
<keyword evidence="3 4" id="KW-0472">Membrane</keyword>
<feature type="transmembrane region" description="Helical" evidence="4">
    <location>
        <begin position="50"/>
        <end position="69"/>
    </location>
</feature>
<comment type="caution">
    <text evidence="6">The sequence shown here is derived from an EMBL/GenBank/DDBJ whole genome shotgun (WGS) entry which is preliminary data.</text>
</comment>
<dbReference type="EMBL" id="JAAVJH010000006">
    <property type="protein sequence ID" value="NJR79150.1"/>
    <property type="molecule type" value="Genomic_DNA"/>
</dbReference>